<organism evidence="2">
    <name type="scientific">freshwater metagenome</name>
    <dbReference type="NCBI Taxonomy" id="449393"/>
    <lineage>
        <taxon>unclassified sequences</taxon>
        <taxon>metagenomes</taxon>
        <taxon>ecological metagenomes</taxon>
    </lineage>
</organism>
<gene>
    <name evidence="2" type="ORF">UFOPK1358_00962</name>
    <name evidence="3" type="ORF">UFOPK2766_01084</name>
    <name evidence="4" type="ORF">UFOPK3519_00987</name>
</gene>
<keyword evidence="1" id="KW-0472">Membrane</keyword>
<evidence type="ECO:0000313" key="3">
    <source>
        <dbReference type="EMBL" id="CAB4741754.1"/>
    </source>
</evidence>
<dbReference type="EMBL" id="CAFBMG010000069">
    <property type="protein sequence ID" value="CAB4903960.1"/>
    <property type="molecule type" value="Genomic_DNA"/>
</dbReference>
<evidence type="ECO:0000313" key="2">
    <source>
        <dbReference type="EMBL" id="CAB4539859.1"/>
    </source>
</evidence>
<reference evidence="2" key="1">
    <citation type="submission" date="2020-05" db="EMBL/GenBank/DDBJ databases">
        <authorList>
            <person name="Chiriac C."/>
            <person name="Salcher M."/>
            <person name="Ghai R."/>
            <person name="Kavagutti S V."/>
        </authorList>
    </citation>
    <scope>NUCLEOTIDE SEQUENCE</scope>
</reference>
<accession>A0A6J6BN89</accession>
<dbReference type="EMBL" id="CAEZSF010000082">
    <property type="protein sequence ID" value="CAB4539859.1"/>
    <property type="molecule type" value="Genomic_DNA"/>
</dbReference>
<keyword evidence="1" id="KW-0812">Transmembrane</keyword>
<dbReference type="AlphaFoldDB" id="A0A6J6BN89"/>
<evidence type="ECO:0000256" key="1">
    <source>
        <dbReference type="SAM" id="Phobius"/>
    </source>
</evidence>
<proteinExistence type="predicted"/>
<protein>
    <submittedName>
        <fullName evidence="2">Unannotated protein</fullName>
    </submittedName>
</protein>
<feature type="transmembrane region" description="Helical" evidence="1">
    <location>
        <begin position="23"/>
        <end position="52"/>
    </location>
</feature>
<sequence>MLLVRHTVRLAADFLLYARLNKAWWLLPAAALLIVAIALGTATQAVVPYAVYTFF</sequence>
<keyword evidence="1" id="KW-1133">Transmembrane helix</keyword>
<evidence type="ECO:0000313" key="4">
    <source>
        <dbReference type="EMBL" id="CAB4903960.1"/>
    </source>
</evidence>
<dbReference type="EMBL" id="CAEZYU010000043">
    <property type="protein sequence ID" value="CAB4741754.1"/>
    <property type="molecule type" value="Genomic_DNA"/>
</dbReference>
<name>A0A6J6BN89_9ZZZZ</name>